<reference evidence="4" key="1">
    <citation type="submission" date="2016-01" db="EMBL/GenBank/DDBJ databases">
        <title>Draft genome sequence of Thermodesulfovibrio aggregans strain TGE-P1.</title>
        <authorList>
            <person name="Sekiguchi Y."/>
            <person name="Ohashi A."/>
            <person name="Matsuura N."/>
            <person name="Tourlousse M.D."/>
        </authorList>
    </citation>
    <scope>NUCLEOTIDE SEQUENCE [LARGE SCALE GENOMIC DNA]</scope>
    <source>
        <strain evidence="4">TGE-P1</strain>
    </source>
</reference>
<dbReference type="STRING" id="86166.TAGGR_1887"/>
<dbReference type="InterPro" id="IPR018649">
    <property type="entry name" value="SHOCT"/>
</dbReference>
<dbReference type="Pfam" id="PF09851">
    <property type="entry name" value="SHOCT"/>
    <property type="match status" value="1"/>
</dbReference>
<dbReference type="Proteomes" id="UP000054976">
    <property type="component" value="Unassembled WGS sequence"/>
</dbReference>
<feature type="transmembrane region" description="Helical" evidence="1">
    <location>
        <begin position="21"/>
        <end position="38"/>
    </location>
</feature>
<gene>
    <name evidence="3" type="ORF">TAGGR_1887</name>
</gene>
<evidence type="ECO:0000313" key="4">
    <source>
        <dbReference type="Proteomes" id="UP000054976"/>
    </source>
</evidence>
<dbReference type="RefSeq" id="WP_059176131.1">
    <property type="nucleotide sequence ID" value="NZ_BCNO01000001.1"/>
</dbReference>
<keyword evidence="4" id="KW-1185">Reference proteome</keyword>
<organism evidence="3 4">
    <name type="scientific">Thermodesulfovibrio aggregans</name>
    <dbReference type="NCBI Taxonomy" id="86166"/>
    <lineage>
        <taxon>Bacteria</taxon>
        <taxon>Pseudomonadati</taxon>
        <taxon>Nitrospirota</taxon>
        <taxon>Thermodesulfovibrionia</taxon>
        <taxon>Thermodesulfovibrionales</taxon>
        <taxon>Thermodesulfovibrionaceae</taxon>
        <taxon>Thermodesulfovibrio</taxon>
    </lineage>
</organism>
<comment type="caution">
    <text evidence="3">The sequence shown here is derived from an EMBL/GenBank/DDBJ whole genome shotgun (WGS) entry which is preliminary data.</text>
</comment>
<evidence type="ECO:0000313" key="3">
    <source>
        <dbReference type="EMBL" id="GAQ94702.1"/>
    </source>
</evidence>
<evidence type="ECO:0000256" key="1">
    <source>
        <dbReference type="SAM" id="Phobius"/>
    </source>
</evidence>
<accession>A0A0U9HNN1</accession>
<protein>
    <submittedName>
        <fullName evidence="3">Short C-terminal domain-containing protein</fullName>
    </submittedName>
</protein>
<feature type="domain" description="SHOCT" evidence="2">
    <location>
        <begin position="101"/>
        <end position="127"/>
    </location>
</feature>
<name>A0A0U9HNN1_9BACT</name>
<dbReference type="EMBL" id="BCNO01000001">
    <property type="protein sequence ID" value="GAQ94702.1"/>
    <property type="molecule type" value="Genomic_DNA"/>
</dbReference>
<proteinExistence type="predicted"/>
<keyword evidence="1" id="KW-0472">Membrane</keyword>
<keyword evidence="1" id="KW-0812">Transmembrane</keyword>
<dbReference type="AlphaFoldDB" id="A0A0U9HNN1"/>
<feature type="transmembrane region" description="Helical" evidence="1">
    <location>
        <begin position="44"/>
        <end position="63"/>
    </location>
</feature>
<keyword evidence="1" id="KW-1133">Transmembrane helix</keyword>
<sequence length="131" mass="15115">MKERPKIAPVRPSPFASKITIVMLIIFLFFGVAIMADAPDETPFAFFRIIWIIACLAGIVYSIKNLSTYSDSKKKNIPITATDVVEIDESEIPEGMDFEKKLRKLEALRKDGLITDEEYRQKRKEIMDEKW</sequence>
<evidence type="ECO:0000259" key="2">
    <source>
        <dbReference type="Pfam" id="PF09851"/>
    </source>
</evidence>